<reference evidence="1 2" key="1">
    <citation type="journal article" date="2009" name="Proc. Natl. Acad. Sci. U.S.A.">
        <title>Biogeography of the Sulfolobus islandicus pan-genome.</title>
        <authorList>
            <person name="Reno M.L."/>
            <person name="Held N.L."/>
            <person name="Fields C.J."/>
            <person name="Burke P.V."/>
            <person name="Whitaker R.J."/>
        </authorList>
    </citation>
    <scope>NUCLEOTIDE SEQUENCE [LARGE SCALE GENOMIC DNA]</scope>
    <source>
        <strain evidence="2">M.14.25 / Kamchatka #1</strain>
    </source>
</reference>
<dbReference type="EMBL" id="CP001400">
    <property type="protein sequence ID" value="ACP39215.1"/>
    <property type="molecule type" value="Genomic_DNA"/>
</dbReference>
<protein>
    <submittedName>
        <fullName evidence="1">Uncharacterized protein</fullName>
    </submittedName>
</protein>
<dbReference type="HOGENOM" id="CLU_1529295_0_0_2"/>
<proteinExistence type="predicted"/>
<dbReference type="KEGG" id="sia:M1425_2494"/>
<evidence type="ECO:0000313" key="1">
    <source>
        <dbReference type="EMBL" id="ACP39215.1"/>
    </source>
</evidence>
<accession>C3MSS2</accession>
<organism evidence="1 2">
    <name type="scientific">Saccharolobus islandicus (strain M.14.25 / Kamchatka #1)</name>
    <name type="common">Sulfolobus islandicus</name>
    <dbReference type="NCBI Taxonomy" id="427317"/>
    <lineage>
        <taxon>Archaea</taxon>
        <taxon>Thermoproteota</taxon>
        <taxon>Thermoprotei</taxon>
        <taxon>Sulfolobales</taxon>
        <taxon>Sulfolobaceae</taxon>
        <taxon>Saccharolobus</taxon>
    </lineage>
</organism>
<evidence type="ECO:0000313" key="2">
    <source>
        <dbReference type="Proteomes" id="UP000001350"/>
    </source>
</evidence>
<gene>
    <name evidence="1" type="ordered locus">M1425_2494</name>
</gene>
<name>C3MSS2_SACI4</name>
<dbReference type="GeneID" id="7794622"/>
<sequence length="175" mass="20203">MVYACCESTFETERDFKKHIRSRNWHKINHSDSLNLRIRNDILYNILRSPNLLFGISNVIVPMRDKAILYLPLSKDKTGLVLKRSIVGKLEGPKLNIDLIEYKFIADKLIYNFGFKIKKINEENSQLVILSSMMVNIGFLGRLLPSAVIKELQKMITPQVFVDKYLSKNISSLSI</sequence>
<dbReference type="Proteomes" id="UP000001350">
    <property type="component" value="Chromosome"/>
</dbReference>
<dbReference type="AlphaFoldDB" id="C3MSS2"/>
<dbReference type="RefSeq" id="WP_012712422.1">
    <property type="nucleotide sequence ID" value="NC_012588.1"/>
</dbReference>